<feature type="transmembrane region" description="Helical" evidence="2">
    <location>
        <begin position="14"/>
        <end position="33"/>
    </location>
</feature>
<dbReference type="PRINTS" id="PR00633">
    <property type="entry name" value="RCCNDNSATION"/>
</dbReference>
<protein>
    <submittedName>
        <fullName evidence="3">Regulator of chromosome condensation (RCC1) repeat-containing protein</fullName>
    </submittedName>
</protein>
<evidence type="ECO:0000313" key="4">
    <source>
        <dbReference type="Proteomes" id="UP000183994"/>
    </source>
</evidence>
<dbReference type="AlphaFoldDB" id="A0A1M6XSD2"/>
<dbReference type="STRING" id="1121393.SAMN02745216_04602"/>
<dbReference type="Gene3D" id="2.130.10.30">
    <property type="entry name" value="Regulator of chromosome condensation 1/beta-lactamase-inhibitor protein II"/>
    <property type="match status" value="1"/>
</dbReference>
<dbReference type="InterPro" id="IPR000408">
    <property type="entry name" value="Reg_chr_condens"/>
</dbReference>
<keyword evidence="4" id="KW-1185">Reference proteome</keyword>
<keyword evidence="1" id="KW-0677">Repeat</keyword>
<evidence type="ECO:0000313" key="3">
    <source>
        <dbReference type="EMBL" id="SHL08892.1"/>
    </source>
</evidence>
<name>A0A1M6XSD2_9BACT</name>
<dbReference type="Pfam" id="PF00415">
    <property type="entry name" value="RCC1"/>
    <property type="match status" value="3"/>
</dbReference>
<reference evidence="4" key="1">
    <citation type="submission" date="2016-11" db="EMBL/GenBank/DDBJ databases">
        <authorList>
            <person name="Varghese N."/>
            <person name="Submissions S."/>
        </authorList>
    </citation>
    <scope>NUCLEOTIDE SEQUENCE [LARGE SCALE GENOMIC DNA]</scope>
    <source>
        <strain evidence="4">DSM 16219</strain>
    </source>
</reference>
<dbReference type="SUPFAM" id="SSF50985">
    <property type="entry name" value="RCC1/BLIP-II"/>
    <property type="match status" value="1"/>
</dbReference>
<keyword evidence="2" id="KW-1133">Transmembrane helix</keyword>
<proteinExistence type="predicted"/>
<dbReference type="PANTHER" id="PTHR22870">
    <property type="entry name" value="REGULATOR OF CHROMOSOME CONDENSATION"/>
    <property type="match status" value="1"/>
</dbReference>
<dbReference type="Proteomes" id="UP000183994">
    <property type="component" value="Unassembled WGS sequence"/>
</dbReference>
<dbReference type="EMBL" id="FQZU01000044">
    <property type="protein sequence ID" value="SHL08892.1"/>
    <property type="molecule type" value="Genomic_DNA"/>
</dbReference>
<dbReference type="InterPro" id="IPR051210">
    <property type="entry name" value="Ub_ligase/GEF_domain"/>
</dbReference>
<dbReference type="PANTHER" id="PTHR22870:SF408">
    <property type="entry name" value="OS09G0560450 PROTEIN"/>
    <property type="match status" value="1"/>
</dbReference>
<keyword evidence="2" id="KW-0812">Transmembrane</keyword>
<dbReference type="PROSITE" id="PS50012">
    <property type="entry name" value="RCC1_3"/>
    <property type="match status" value="3"/>
</dbReference>
<keyword evidence="2" id="KW-0472">Membrane</keyword>
<dbReference type="OrthoDB" id="9758365at2"/>
<evidence type="ECO:0000256" key="2">
    <source>
        <dbReference type="SAM" id="Phobius"/>
    </source>
</evidence>
<organism evidence="3 4">
    <name type="scientific">Desulfatibacillum alkenivorans DSM 16219</name>
    <dbReference type="NCBI Taxonomy" id="1121393"/>
    <lineage>
        <taxon>Bacteria</taxon>
        <taxon>Pseudomonadati</taxon>
        <taxon>Thermodesulfobacteriota</taxon>
        <taxon>Desulfobacteria</taxon>
        <taxon>Desulfobacterales</taxon>
        <taxon>Desulfatibacillaceae</taxon>
        <taxon>Desulfatibacillum</taxon>
    </lineage>
</organism>
<sequence length="247" mass="25738">MNAVVCSPGVDRSLFSFFIIFTVFVCGAFFLSVPNLAFAADSDGDGVEDFLDGCPQNFFKSEPGITGCGNAEPMVASRLDHSLALKADGTVWVWGRNDNNQLGLGDDINRTAPEQAPVVSNIVSVAAGRLFSLALASDGSLWAWGGNYYGQLGMGDNDNRLTPSKTPGLSDVAAIAGGGYHTLAATQSGEVWAMGRNEHGQLGFDGDNTNAPVQVAGLSNVKSVAGGEYFSLEPIAKPHSGCELIGV</sequence>
<evidence type="ECO:0000256" key="1">
    <source>
        <dbReference type="ARBA" id="ARBA00022737"/>
    </source>
</evidence>
<dbReference type="InterPro" id="IPR009091">
    <property type="entry name" value="RCC1/BLIP-II"/>
</dbReference>
<gene>
    <name evidence="3" type="ORF">SAMN02745216_04602</name>
</gene>
<accession>A0A1M6XSD2</accession>